<dbReference type="PANTHER" id="PTHR12918">
    <property type="entry name" value="CYSTEINE DIOXYGENASE"/>
    <property type="match status" value="1"/>
</dbReference>
<evidence type="ECO:0000256" key="3">
    <source>
        <dbReference type="ARBA" id="ARBA00022964"/>
    </source>
</evidence>
<evidence type="ECO:0000256" key="6">
    <source>
        <dbReference type="PIRSR" id="PIRSR610300-51"/>
    </source>
</evidence>
<protein>
    <recommendedName>
        <fullName evidence="9">Cysteine dioxygenase</fullName>
    </recommendedName>
</protein>
<dbReference type="InterPro" id="IPR011051">
    <property type="entry name" value="RmlC_Cupin_sf"/>
</dbReference>
<feature type="binding site" evidence="6">
    <location>
        <position position="101"/>
    </location>
    <ligand>
        <name>Fe cation</name>
        <dbReference type="ChEBI" id="CHEBI:24875"/>
        <note>catalytic</note>
    </ligand>
</feature>
<feature type="binding site" evidence="6">
    <location>
        <position position="103"/>
    </location>
    <ligand>
        <name>Fe cation</name>
        <dbReference type="ChEBI" id="CHEBI:24875"/>
        <note>catalytic</note>
    </ligand>
</feature>
<comment type="caution">
    <text evidence="7">The sequence shown here is derived from an EMBL/GenBank/DDBJ whole genome shotgun (WGS) entry which is preliminary data.</text>
</comment>
<evidence type="ECO:0000313" key="8">
    <source>
        <dbReference type="Proteomes" id="UP000236165"/>
    </source>
</evidence>
<dbReference type="InterPro" id="IPR014710">
    <property type="entry name" value="RmlC-like_jellyroll"/>
</dbReference>
<dbReference type="AlphaFoldDB" id="A0AAP8GTN2"/>
<dbReference type="EMBL" id="MKZQ01000058">
    <property type="protein sequence ID" value="PJN67517.1"/>
    <property type="molecule type" value="Genomic_DNA"/>
</dbReference>
<dbReference type="Proteomes" id="UP000236165">
    <property type="component" value="Unassembled WGS sequence"/>
</dbReference>
<evidence type="ECO:0000256" key="2">
    <source>
        <dbReference type="ARBA" id="ARBA00022723"/>
    </source>
</evidence>
<evidence type="ECO:0008006" key="9">
    <source>
        <dbReference type="Google" id="ProtNLM"/>
    </source>
</evidence>
<dbReference type="InterPro" id="IPR010300">
    <property type="entry name" value="CDO_1"/>
</dbReference>
<evidence type="ECO:0000256" key="1">
    <source>
        <dbReference type="ARBA" id="ARBA00006622"/>
    </source>
</evidence>
<sequence length="204" mass="23627">MEVCEKEQRRMFMLMCNGSKTFQTFIKAVTDLIDSNLLEDQIVCAIEKLLEELLEKKTWLPLEKQKANSAQYARHLLYEDPLKRFEVLALVWKDGQSTPLHDHDGTWGVEGVFTGRIMVQNFIQTKQLENSLVYLTHTGNLYLGEGKTDKVIPPADCHILEIAENESVVTIHIYGKRLEKFKVYVPTEEKNVYMCETKYISYSS</sequence>
<dbReference type="SUPFAM" id="SSF51182">
    <property type="entry name" value="RmlC-like cupins"/>
    <property type="match status" value="1"/>
</dbReference>
<keyword evidence="2 6" id="KW-0479">Metal-binding</keyword>
<evidence type="ECO:0000256" key="5">
    <source>
        <dbReference type="ARBA" id="ARBA00023004"/>
    </source>
</evidence>
<dbReference type="Gene3D" id="2.60.120.10">
    <property type="entry name" value="Jelly Rolls"/>
    <property type="match status" value="1"/>
</dbReference>
<accession>A0AAP8GTN2</accession>
<name>A0AAP8GTN2_BACMY</name>
<reference evidence="7 8" key="1">
    <citation type="submission" date="2016-10" db="EMBL/GenBank/DDBJ databases">
        <title>Genome Sequence of Bacillus weihenstephanensis GM6LP.</title>
        <authorList>
            <person name="Poehlein A."/>
            <person name="Wemheuer F."/>
            <person name="Hollensteiner J."/>
            <person name="Wemheuer B."/>
        </authorList>
    </citation>
    <scope>NUCLEOTIDE SEQUENCE [LARGE SCALE GENOMIC DNA]</scope>
    <source>
        <strain evidence="7 8">GM6LP</strain>
    </source>
</reference>
<keyword evidence="4" id="KW-0560">Oxidoreductase</keyword>
<evidence type="ECO:0000313" key="7">
    <source>
        <dbReference type="EMBL" id="PJN67517.1"/>
    </source>
</evidence>
<dbReference type="PANTHER" id="PTHR12918:SF1">
    <property type="entry name" value="CYSTEINE DIOXYGENASE TYPE 1"/>
    <property type="match status" value="1"/>
</dbReference>
<feature type="binding site" evidence="6">
    <location>
        <position position="158"/>
    </location>
    <ligand>
        <name>Fe cation</name>
        <dbReference type="ChEBI" id="CHEBI:24875"/>
        <note>catalytic</note>
    </ligand>
</feature>
<evidence type="ECO:0000256" key="4">
    <source>
        <dbReference type="ARBA" id="ARBA00023002"/>
    </source>
</evidence>
<dbReference type="CDD" id="cd10548">
    <property type="entry name" value="cupin_CDO"/>
    <property type="match status" value="1"/>
</dbReference>
<gene>
    <name evidence="7" type="ORF">BACWE_44280</name>
</gene>
<comment type="similarity">
    <text evidence="1">Belongs to the cysteine dioxygenase family.</text>
</comment>
<proteinExistence type="inferred from homology"/>
<dbReference type="GO" id="GO:0016702">
    <property type="term" value="F:oxidoreductase activity, acting on single donors with incorporation of molecular oxygen, incorporation of two atoms of oxygen"/>
    <property type="evidence" value="ECO:0007669"/>
    <property type="project" value="InterPro"/>
</dbReference>
<keyword evidence="5 6" id="KW-0408">Iron</keyword>
<keyword evidence="3" id="KW-0223">Dioxygenase</keyword>
<dbReference type="GO" id="GO:0008198">
    <property type="term" value="F:ferrous iron binding"/>
    <property type="evidence" value="ECO:0007669"/>
    <property type="project" value="TreeGrafter"/>
</dbReference>
<organism evidence="7 8">
    <name type="scientific">Bacillus mycoides</name>
    <dbReference type="NCBI Taxonomy" id="1405"/>
    <lineage>
        <taxon>Bacteria</taxon>
        <taxon>Bacillati</taxon>
        <taxon>Bacillota</taxon>
        <taxon>Bacilli</taxon>
        <taxon>Bacillales</taxon>
        <taxon>Bacillaceae</taxon>
        <taxon>Bacillus</taxon>
        <taxon>Bacillus cereus group</taxon>
    </lineage>
</organism>